<comment type="caution">
    <text evidence="1">The sequence shown here is derived from an EMBL/GenBank/DDBJ whole genome shotgun (WGS) entry which is preliminary data.</text>
</comment>
<dbReference type="Proteomes" id="UP000321497">
    <property type="component" value="Unassembled WGS sequence"/>
</dbReference>
<dbReference type="OrthoDB" id="1143271at2"/>
<dbReference type="AlphaFoldDB" id="A0A5C6Z4Y2"/>
<evidence type="ECO:0008006" key="3">
    <source>
        <dbReference type="Google" id="ProtNLM"/>
    </source>
</evidence>
<accession>A0A5C6Z4Y2</accession>
<proteinExistence type="predicted"/>
<reference evidence="1 2" key="1">
    <citation type="submission" date="2019-08" db="EMBL/GenBank/DDBJ databases">
        <title>Genome of Aequorivita antarctica SW49 (type strain).</title>
        <authorList>
            <person name="Bowman J.P."/>
        </authorList>
    </citation>
    <scope>NUCLEOTIDE SEQUENCE [LARGE SCALE GENOMIC DNA]</scope>
    <source>
        <strain evidence="1 2">SW49</strain>
    </source>
</reference>
<dbReference type="RefSeq" id="WP_111843024.1">
    <property type="nucleotide sequence ID" value="NZ_UEGI01000001.1"/>
</dbReference>
<dbReference type="EMBL" id="VORT01000001">
    <property type="protein sequence ID" value="TXD74750.1"/>
    <property type="molecule type" value="Genomic_DNA"/>
</dbReference>
<protein>
    <recommendedName>
        <fullName evidence="3">PorT family protein</fullName>
    </recommendedName>
</protein>
<name>A0A5C6Z4Y2_9FLAO</name>
<keyword evidence="2" id="KW-1185">Reference proteome</keyword>
<organism evidence="1 2">
    <name type="scientific">Aequorivita antarctica</name>
    <dbReference type="NCBI Taxonomy" id="153266"/>
    <lineage>
        <taxon>Bacteria</taxon>
        <taxon>Pseudomonadati</taxon>
        <taxon>Bacteroidota</taxon>
        <taxon>Flavobacteriia</taxon>
        <taxon>Flavobacteriales</taxon>
        <taxon>Flavobacteriaceae</taxon>
        <taxon>Aequorivita</taxon>
    </lineage>
</organism>
<sequence length="237" mass="26623">MEDTKNKTYFHAFKISPTMNFKRLIFATFCLFFFQQTFAQRNYGGYNFLGIQGGITFFDIQTDDFVTQQKEGFIAGFTTRGAFRNDFDLVYGISFQSASVGVEGSDLLGTDTQNIGYTIQGAQINFLGSYNIIVKHLSVEFGPVFNISGKMKLDREEYEDYILTGYNTLTAKDIQDISRFNVRLAAGLTAGLEHFRIGAQYQYGVTNMLGTLNGNDLEKDDFKGNSSTIIVSGVIYF</sequence>
<gene>
    <name evidence="1" type="ORF">ESU54_00740</name>
</gene>
<evidence type="ECO:0000313" key="1">
    <source>
        <dbReference type="EMBL" id="TXD74750.1"/>
    </source>
</evidence>
<evidence type="ECO:0000313" key="2">
    <source>
        <dbReference type="Proteomes" id="UP000321497"/>
    </source>
</evidence>